<feature type="region of interest" description="Disordered" evidence="8">
    <location>
        <begin position="173"/>
        <end position="201"/>
    </location>
</feature>
<evidence type="ECO:0000256" key="6">
    <source>
        <dbReference type="ARBA" id="ARBA00022807"/>
    </source>
</evidence>
<keyword evidence="7" id="KW-0175">Coiled coil</keyword>
<dbReference type="Pfam" id="PF12359">
    <property type="entry name" value="DUF3645"/>
    <property type="match status" value="1"/>
</dbReference>
<dbReference type="PANTHER" id="PTHR13367">
    <property type="entry name" value="UBIQUITIN THIOESTERASE"/>
    <property type="match status" value="1"/>
</dbReference>
<comment type="caution">
    <text evidence="12">The sequence shown here is derived from an EMBL/GenBank/DDBJ whole genome shotgun (WGS) entry which is preliminary data.</text>
</comment>
<gene>
    <name evidence="12" type="ORF">VNI00_012915</name>
</gene>
<keyword evidence="3" id="KW-0645">Protease</keyword>
<keyword evidence="13" id="KW-1185">Reference proteome</keyword>
<dbReference type="Proteomes" id="UP001383192">
    <property type="component" value="Unassembled WGS sequence"/>
</dbReference>
<proteinExistence type="predicted"/>
<evidence type="ECO:0000256" key="5">
    <source>
        <dbReference type="ARBA" id="ARBA00022801"/>
    </source>
</evidence>
<accession>A0AAW0C1K7</accession>
<name>A0AAW0C1K7_9AGAR</name>
<evidence type="ECO:0000256" key="4">
    <source>
        <dbReference type="ARBA" id="ARBA00022786"/>
    </source>
</evidence>
<dbReference type="InterPro" id="IPR051346">
    <property type="entry name" value="OTU_Deubiquitinase"/>
</dbReference>
<evidence type="ECO:0000259" key="9">
    <source>
        <dbReference type="Pfam" id="PF12340"/>
    </source>
</evidence>
<keyword evidence="6" id="KW-0788">Thiol protease</keyword>
<feature type="domain" description="DUF3645" evidence="10">
    <location>
        <begin position="2380"/>
        <end position="2412"/>
    </location>
</feature>
<sequence>MSHDADSLRYAINHIFLPLQLPQESDQTGDKDNFISKIVFDASEAFRRHLRPEEVLFWAPMSRMVKAFWDVQKTDIINAKDVKGALDRLLIGQSFALFVRAQNAGVIFRRLSRERVTFEAFEVSPPSSDVINTTGRLLCSYPGPAIQFTSTVFDSNDFKDELANFLTQMNNESFEQDDDEGRRRRPRWGSSDVEGSETPDPKYITSLLTGILRGLHGEAADVERIMKHIRDDAIVKQRKALWRRSGAWLVLRVAMQTTLMRHDRSHVWYKSFMAYLHAFVLNLALEHSLDSDLLQIMCAKTGRRLAKLLRNYTVKDFVRHYVLGTCDRTRNALQERWTRIQALDAIPPSVARMPWAPMSLHVDFDTHMRLNNSSAYIRAALGPDPRQLPTPAFTPCEYPRLRDVDHFGQVTAAKLEAGYSKDPFTTLVDFEFLVARGLNRWLIPCLGFSVPQGSSRHLWDLMSAYHTRASEHYAGYPEDQSLMVLTVLELWVAIDKLACAAIPLMKNYSPEVPLDTFKPFYRHLLLRKTIDLERLRKVDEYLRRRHHAARDGSVFEDRMTPRSFPVRYYDTIVAMQHLRAQIEADARADRNRKIQELREKMDEYHRLLALINVTQHRHFEDEPRWGSSRKKRQKRNVGHPDCRRCQLDEDFNRLRATKHEWPLPSKELDVKRVVFELRVPTEFALWRAATALVLWDMGTPATMQAGFKAQDQVKLLEKTSPLASHYVFDKRAITLASSSWLRYEITTLPATESDICVPNAMSWRGYNTDRHVWIVSPGGGNMFQNVDTRVYGTLVLDSSSPPSKYVKAGLSYAVTSTDHTSNHVLASQSDCPPEMSLHEYIAYGTMRAGGRIQWMNLLRELRATGSGLSWGDVEVGVLVLMVIAQVGLFEGFQSEQGPLTGELEWHSELKEYPFGKQLVHETSSLLAHVEGNWKEVITVHSIVLIVSRLLASSPHVEVTSACKELLLKARGVTWGWLQQLEVKMQEATQGSAKLFQDRVCEMAAVCRSTFDVDDIFEIGYGNGYLPDILFTSEDVSIYVCCGILLYDNMPIDLETGTSPSLRRLIRRDQRMSYIVEPHLRYMITAPDYENVGNLGLDLAIGHIWKAYRREYRRWSVLDRPNRRWARCVAAPVGATPTSVNLDFLNGKLLVNGKPLGRLPPQITNHALYTRIFGNVYFGMREENLVIRASKDGKVLELIPHQYFYGDLPVRLVEDFAHWLDLSSGEIEIRPLSGIWESDGSNWVIHFRQAPRVCMNATRTMIDITSRTFQMVAATLEPFEKGKYIIVTCARNQDPSTLAVELPRYRLSFFRNSNHALESRNFPGNVIDHEDQSIGVLIGLRNCLVLRPDDPTLAGARRKILIPYGKIDVPSYRGNHVEVCIDTKNAPLIRFANYVVDKDQGCITGITSLESRLYLVYLLALTSHCLPDPLTHQTGTEEALSEFNSAACMSFRELGEEETALLFQISELSPTRFGAPQNSPKAQSITWNSLPSLSQHDGFAVRAGQILECAQLQRVFHENATMSDRSDLSSRNHMLDVRAAARSRVCYPAGIATRIAHTVNDRSYASRDMKLLAEKGVCSVAASVFAGGTSLYLPTHPALPGLFEEWKILRASSSNFELSFNRGWFDICMPDAWLSIYKQCISRHSSQEKKQHQLLFSLAAMVFSNPDHRRFVPAIVLSSWDTDNLPNFSPPESSRSTFDVQKGTRPTRSAIEKIIQDATVSLHISPSWSIPRYADETQFNHTHRRQCHYTNLTTNYRSQLCVYFMGKWAGWIDSQSAIDFPSTVDRSYFMFESLVERVTDYFQSCCENSLLLEHAHRVEDIFDLHLNNVMEEDVESYDFQPYTGSTLSLHISITLGALLQRDCPQIPRRGTELWSDEGSRRTEAPAESHKLAALLCSMDGAVPPLQKLYVQNLRESHRNLTALPAPPSAPPNQSNIEHQIKLCKDRHRGIQHCILTALAPIAGWEKVLDSVGIWPRLTPRVLLRQLAYPYNRNLSPSWKEALILLAREMLEYQRAIRLLSYAQQSRKEDLFRELDTRSFDMESALRYPDWVLIQIEGDFLARSLQLDVAREMIDPSSGMNTVLQLNMGEGKSSVIVPLVATALANGEKIVRVVVLKPLAGQMFQLLVERLAGLANRRVFYMPFSRQVRVGQEQVAQIQKLYLTCMEEGGIWVVQPEHILSFKLMGIDKSLVSRDNAVAQSLIQLQHWLNLRSRDILDESDEILHIRYQLVYTVGQQRPLELHPDRWNIVEELFTLVSRHVEEVKSRNHHGVDLQSTIHGGFAPVRIVDLKAGKELVETIVEDILGDSLPTFSVRFFTQEVKNQARLFITVPKIPNELVVKLKNSVAGGDYKRLLLLRGLIAHGILLYTLREKQYRVDYGLDLSRSLLAVPYRAKDVPSPRAEFGHPDVGLALTCLSYYYQGLTSPQLKLCFDILNKLDNPPLEYEAWVNGDAEIPLHLRSLNGINTEDEDQHHKFIIPLFSKRKTVVDFYLSHVVFPKAAKEFQHKLSTSAWDLAETKPGHVTTGFSGTNDNRFLLPTSISQQDPLEQGGTNAKVLGYLLQHENDHYRCTTLPGGGRLPVRQFLEYLTRETVDNPVQVLLDVGAQMLDLKNDELAKYWLTLRIDKAAAIFFNEKDEMTVVTQDGVEEPLTTSPFKGLLGQCLVYLDDAHTRGTDLKLPPKSRAAVTLGPKVTKDRLIQGCMRMRKLGFGQSLIFFAPDEIDRSIRKSRPPEPSDFSASYLDRPIHTEDILRWAILETCSDIKHHLPHWAQQGSDYLQRRRAWDVFVRDRARNDGAQVMTQSIDGLGRSWKREEARSLEMMYGVNTGRGNLGVQEAVFTIPELRDRLAMLGITQVSSSYVDEEQEREVNHEIEQETEIERPPKVRAAQHQVSPGLPEFVKTGLLPWGEHDDHYRKGFIPMFSSLDGTIATVPSDGRAIWSPGLWVTEDFAKTICARDAIERGNAEYLRPVNWLLTSRLRNDIIIAISPYETDQLLPEIRASQHVNLHVYTPRVTKEMQPLDGLLFYSVPPILQPRIPSPHIISQLNIFAGQLYLTSFEDYRRLSDFLGLQIDHSNPYRAQSDGFIMPGGLRRELGVHECRFAESPVPFLQELIGLRRKGAGYLPTHMGKIVHGRLLKESDFAS</sequence>
<dbReference type="InterPro" id="IPR022105">
    <property type="entry name" value="DUF3645"/>
</dbReference>
<protein>
    <recommendedName>
        <fullName evidence="2">ubiquitinyl hydrolase 1</fullName>
        <ecNumber evidence="2">3.4.19.12</ecNumber>
    </recommendedName>
</protein>
<evidence type="ECO:0000256" key="7">
    <source>
        <dbReference type="SAM" id="Coils"/>
    </source>
</evidence>
<feature type="coiled-coil region" evidence="7">
    <location>
        <begin position="587"/>
        <end position="614"/>
    </location>
</feature>
<feature type="domain" description="DUF6606" evidence="11">
    <location>
        <begin position="12"/>
        <end position="281"/>
    </location>
</feature>
<dbReference type="SUPFAM" id="SSF52540">
    <property type="entry name" value="P-loop containing nucleoside triphosphate hydrolases"/>
    <property type="match status" value="1"/>
</dbReference>
<feature type="compositionally biased region" description="Basic residues" evidence="8">
    <location>
        <begin position="627"/>
        <end position="637"/>
    </location>
</feature>
<feature type="domain" description="DUF3638" evidence="9">
    <location>
        <begin position="2043"/>
        <end position="2262"/>
    </location>
</feature>
<evidence type="ECO:0000259" key="10">
    <source>
        <dbReference type="Pfam" id="PF12359"/>
    </source>
</evidence>
<dbReference type="GO" id="GO:0006508">
    <property type="term" value="P:proteolysis"/>
    <property type="evidence" value="ECO:0007669"/>
    <property type="project" value="UniProtKB-KW"/>
</dbReference>
<dbReference type="EMBL" id="JAYKXP010000062">
    <property type="protein sequence ID" value="KAK7032650.1"/>
    <property type="molecule type" value="Genomic_DNA"/>
</dbReference>
<feature type="region of interest" description="Disordered" evidence="8">
    <location>
        <begin position="621"/>
        <end position="640"/>
    </location>
</feature>
<evidence type="ECO:0000256" key="8">
    <source>
        <dbReference type="SAM" id="MobiDB-lite"/>
    </source>
</evidence>
<dbReference type="Pfam" id="PF20255">
    <property type="entry name" value="DUF6606"/>
    <property type="match status" value="1"/>
</dbReference>
<dbReference type="Pfam" id="PF12340">
    <property type="entry name" value="DUF3638"/>
    <property type="match status" value="1"/>
</dbReference>
<keyword evidence="5" id="KW-0378">Hydrolase</keyword>
<dbReference type="InterPro" id="IPR022099">
    <property type="entry name" value="DUF3638"/>
</dbReference>
<organism evidence="12 13">
    <name type="scientific">Paramarasmius palmivorus</name>
    <dbReference type="NCBI Taxonomy" id="297713"/>
    <lineage>
        <taxon>Eukaryota</taxon>
        <taxon>Fungi</taxon>
        <taxon>Dikarya</taxon>
        <taxon>Basidiomycota</taxon>
        <taxon>Agaricomycotina</taxon>
        <taxon>Agaricomycetes</taxon>
        <taxon>Agaricomycetidae</taxon>
        <taxon>Agaricales</taxon>
        <taxon>Marasmiineae</taxon>
        <taxon>Marasmiaceae</taxon>
        <taxon>Paramarasmius</taxon>
    </lineage>
</organism>
<evidence type="ECO:0000256" key="1">
    <source>
        <dbReference type="ARBA" id="ARBA00000707"/>
    </source>
</evidence>
<keyword evidence="4" id="KW-0833">Ubl conjugation pathway</keyword>
<evidence type="ECO:0000256" key="3">
    <source>
        <dbReference type="ARBA" id="ARBA00022670"/>
    </source>
</evidence>
<dbReference type="InterPro" id="IPR027417">
    <property type="entry name" value="P-loop_NTPase"/>
</dbReference>
<dbReference type="EC" id="3.4.19.12" evidence="2"/>
<reference evidence="12 13" key="1">
    <citation type="submission" date="2024-01" db="EMBL/GenBank/DDBJ databases">
        <title>A draft genome for a cacao thread blight-causing isolate of Paramarasmius palmivorus.</title>
        <authorList>
            <person name="Baruah I.K."/>
            <person name="Bukari Y."/>
            <person name="Amoako-Attah I."/>
            <person name="Meinhardt L.W."/>
            <person name="Bailey B.A."/>
            <person name="Cohen S.P."/>
        </authorList>
    </citation>
    <scope>NUCLEOTIDE SEQUENCE [LARGE SCALE GENOMIC DNA]</scope>
    <source>
        <strain evidence="12 13">GH-12</strain>
    </source>
</reference>
<comment type="catalytic activity">
    <reaction evidence="1">
        <text>Thiol-dependent hydrolysis of ester, thioester, amide, peptide and isopeptide bonds formed by the C-terminal Gly of ubiquitin (a 76-residue protein attached to proteins as an intracellular targeting signal).</text>
        <dbReference type="EC" id="3.4.19.12"/>
    </reaction>
</comment>
<evidence type="ECO:0000256" key="2">
    <source>
        <dbReference type="ARBA" id="ARBA00012759"/>
    </source>
</evidence>
<evidence type="ECO:0000313" key="13">
    <source>
        <dbReference type="Proteomes" id="UP001383192"/>
    </source>
</evidence>
<evidence type="ECO:0000313" key="12">
    <source>
        <dbReference type="EMBL" id="KAK7032650.1"/>
    </source>
</evidence>
<dbReference type="GO" id="GO:0004843">
    <property type="term" value="F:cysteine-type deubiquitinase activity"/>
    <property type="evidence" value="ECO:0007669"/>
    <property type="project" value="UniProtKB-EC"/>
</dbReference>
<evidence type="ECO:0000259" key="11">
    <source>
        <dbReference type="Pfam" id="PF20255"/>
    </source>
</evidence>
<dbReference type="InterPro" id="IPR046541">
    <property type="entry name" value="DUF6606"/>
</dbReference>
<dbReference type="PANTHER" id="PTHR13367:SF34">
    <property type="match status" value="1"/>
</dbReference>